<dbReference type="AlphaFoldDB" id="A0A543A7F8"/>
<feature type="transmembrane region" description="Helical" evidence="1">
    <location>
        <begin position="347"/>
        <end position="369"/>
    </location>
</feature>
<proteinExistence type="predicted"/>
<feature type="transmembrane region" description="Helical" evidence="1">
    <location>
        <begin position="206"/>
        <end position="225"/>
    </location>
</feature>
<evidence type="ECO:0008006" key="4">
    <source>
        <dbReference type="Google" id="ProtNLM"/>
    </source>
</evidence>
<keyword evidence="1" id="KW-1133">Transmembrane helix</keyword>
<evidence type="ECO:0000313" key="2">
    <source>
        <dbReference type="EMBL" id="TQL68528.1"/>
    </source>
</evidence>
<feature type="transmembrane region" description="Helical" evidence="1">
    <location>
        <begin position="414"/>
        <end position="433"/>
    </location>
</feature>
<feature type="transmembrane region" description="Helical" evidence="1">
    <location>
        <begin position="113"/>
        <end position="134"/>
    </location>
</feature>
<gene>
    <name evidence="2" type="ORF">FB381_2418</name>
</gene>
<feature type="transmembrane region" description="Helical" evidence="1">
    <location>
        <begin position="237"/>
        <end position="256"/>
    </location>
</feature>
<feature type="transmembrane region" description="Helical" evidence="1">
    <location>
        <begin position="381"/>
        <end position="402"/>
    </location>
</feature>
<dbReference type="EMBL" id="VFOV01000001">
    <property type="protein sequence ID" value="TQL68528.1"/>
    <property type="molecule type" value="Genomic_DNA"/>
</dbReference>
<comment type="caution">
    <text evidence="2">The sequence shown here is derived from an EMBL/GenBank/DDBJ whole genome shotgun (WGS) entry which is preliminary data.</text>
</comment>
<accession>A0A543A7F8</accession>
<keyword evidence="1" id="KW-0472">Membrane</keyword>
<protein>
    <recommendedName>
        <fullName evidence="4">Dolichyl-phosphate-mannose-protein mannosyltransferase</fullName>
    </recommendedName>
</protein>
<evidence type="ECO:0000313" key="3">
    <source>
        <dbReference type="Proteomes" id="UP000320209"/>
    </source>
</evidence>
<feature type="transmembrane region" description="Helical" evidence="1">
    <location>
        <begin position="140"/>
        <end position="159"/>
    </location>
</feature>
<dbReference type="Proteomes" id="UP000320209">
    <property type="component" value="Unassembled WGS sequence"/>
</dbReference>
<keyword evidence="3" id="KW-1185">Reference proteome</keyword>
<name>A0A543A7F8_9ACTN</name>
<organism evidence="2 3">
    <name type="scientific">Nocardioides albertanoniae</name>
    <dbReference type="NCBI Taxonomy" id="1175486"/>
    <lineage>
        <taxon>Bacteria</taxon>
        <taxon>Bacillati</taxon>
        <taxon>Actinomycetota</taxon>
        <taxon>Actinomycetes</taxon>
        <taxon>Propionibacteriales</taxon>
        <taxon>Nocardioidaceae</taxon>
        <taxon>Nocardioides</taxon>
    </lineage>
</organism>
<sequence>MAGLLLIAVLVLSLSTWVAVTGDLEFHAHDEGPNTAYALELYRGELPTVNTKMRFDPAEQPRMASELATMPTAAHHDIWTGNHPPLYYALCVPVVALADALGDEQVMLVGMRLVNAVGLALSVLLVGLIAFEMVPRRPGVSLLATAVAASCGRFAYTGGHVQNDGVAAATAALTVFATLRILRLGLTRRRLVLLTLAGTAAAAAKIPGVATVALCGAALFLGLLLRDRSRTGALRALGAAAVATVVPALAIGWFYVRNLMIYGDLTASGVNREKFPRDLRGTWSEMATDLDMWHLWFARPWTHIGGVRSGWAEPFVDVLALAAVAGLVVVAVRWVRHPVRPAGRTVLAWGLMAAYGATLLYNLPGFAAAGGGYHERYLLSLLPLTATVLAIGLLGLGDLGALVGVGSRRLRDRVVVSVATPVLLCAGLLLFLVPATGQDWFGGSVG</sequence>
<reference evidence="2 3" key="1">
    <citation type="submission" date="2019-06" db="EMBL/GenBank/DDBJ databases">
        <title>Sequencing the genomes of 1000 actinobacteria strains.</title>
        <authorList>
            <person name="Klenk H.-P."/>
        </authorList>
    </citation>
    <scope>NUCLEOTIDE SEQUENCE [LARGE SCALE GENOMIC DNA]</scope>
    <source>
        <strain evidence="2 3">DSM 25218</strain>
    </source>
</reference>
<evidence type="ECO:0000256" key="1">
    <source>
        <dbReference type="SAM" id="Phobius"/>
    </source>
</evidence>
<keyword evidence="1" id="KW-0812">Transmembrane</keyword>
<feature type="transmembrane region" description="Helical" evidence="1">
    <location>
        <begin position="315"/>
        <end position="335"/>
    </location>
</feature>